<dbReference type="Proteomes" id="UP000256661">
    <property type="component" value="Unassembled WGS sequence"/>
</dbReference>
<dbReference type="RefSeq" id="WP_116022286.1">
    <property type="nucleotide sequence ID" value="NZ_QTTT01000001.1"/>
</dbReference>
<name>A0A3D9SLE2_9ACTN</name>
<evidence type="ECO:0000313" key="1">
    <source>
        <dbReference type="EMBL" id="REE96678.1"/>
    </source>
</evidence>
<evidence type="ECO:0000313" key="2">
    <source>
        <dbReference type="Proteomes" id="UP000256661"/>
    </source>
</evidence>
<accession>A0A3D9SLE2</accession>
<comment type="caution">
    <text evidence="1">The sequence shown here is derived from an EMBL/GenBank/DDBJ whole genome shotgun (WGS) entry which is preliminary data.</text>
</comment>
<reference evidence="1 2" key="1">
    <citation type="submission" date="2018-08" db="EMBL/GenBank/DDBJ databases">
        <title>Sequencing the genomes of 1000 actinobacteria strains.</title>
        <authorList>
            <person name="Klenk H.-P."/>
        </authorList>
    </citation>
    <scope>NUCLEOTIDE SEQUENCE [LARGE SCALE GENOMIC DNA]</scope>
    <source>
        <strain evidence="1 2">DSM 43927</strain>
    </source>
</reference>
<gene>
    <name evidence="1" type="ORF">DFJ69_2122</name>
</gene>
<dbReference type="OrthoDB" id="3774128at2"/>
<proteinExistence type="predicted"/>
<keyword evidence="2" id="KW-1185">Reference proteome</keyword>
<sequence>MSWFLLLFVAALGVQIQGVAGEYIGGFFDRAQGPAIQVGIVTEAPTHQWRVIPATPEVNAAMIANAADVGESHYEIILTGRSARTVVIRDIRPVVDRCGDPIGGDLVARFHGGPAPKVVLGLDLDGDRRTFRAVSKNGKMLDPYFIGPTARKVTLSKGEVESFVLSVKTTRRSCEWRVAVDYTAHGKPHTTLVTRTGGVPFRTTARLPETSEYSAVHHLRDPGKNVWERTDLRAYCAEPARDPQMTPRPMGMCDPK</sequence>
<organism evidence="1 2">
    <name type="scientific">Thermomonospora umbrina</name>
    <dbReference type="NCBI Taxonomy" id="111806"/>
    <lineage>
        <taxon>Bacteria</taxon>
        <taxon>Bacillati</taxon>
        <taxon>Actinomycetota</taxon>
        <taxon>Actinomycetes</taxon>
        <taxon>Streptosporangiales</taxon>
        <taxon>Thermomonosporaceae</taxon>
        <taxon>Thermomonospora</taxon>
    </lineage>
</organism>
<dbReference type="EMBL" id="QTTT01000001">
    <property type="protein sequence ID" value="REE96678.1"/>
    <property type="molecule type" value="Genomic_DNA"/>
</dbReference>
<dbReference type="AlphaFoldDB" id="A0A3D9SLE2"/>
<protein>
    <submittedName>
        <fullName evidence="1">Uncharacterized protein</fullName>
    </submittedName>
</protein>